<dbReference type="Gene3D" id="3.40.50.280">
    <property type="entry name" value="Cobalamin-binding domain"/>
    <property type="match status" value="1"/>
</dbReference>
<feature type="domain" description="B12-binding" evidence="6">
    <location>
        <begin position="4"/>
        <end position="131"/>
    </location>
</feature>
<keyword evidence="8" id="KW-1185">Reference proteome</keyword>
<evidence type="ECO:0000256" key="3">
    <source>
        <dbReference type="ARBA" id="ARBA00022723"/>
    </source>
</evidence>
<evidence type="ECO:0000256" key="5">
    <source>
        <dbReference type="ARBA" id="ARBA00023285"/>
    </source>
</evidence>
<dbReference type="RefSeq" id="WP_371754674.1">
    <property type="nucleotide sequence ID" value="NZ_JAYJLD010000019.1"/>
</dbReference>
<dbReference type="Pfam" id="PF02310">
    <property type="entry name" value="B12-binding"/>
    <property type="match status" value="1"/>
</dbReference>
<dbReference type="PANTHER" id="PTHR48101:SF1">
    <property type="entry name" value="METHYLMALONYL-COA MUTASE, LARGE SUBUNIT"/>
    <property type="match status" value="1"/>
</dbReference>
<dbReference type="InterPro" id="IPR036724">
    <property type="entry name" value="Cobalamin-bd_sf"/>
</dbReference>
<dbReference type="PANTHER" id="PTHR48101">
    <property type="entry name" value="METHYLMALONYL-COA MUTASE, MITOCHONDRIAL-RELATED"/>
    <property type="match status" value="1"/>
</dbReference>
<keyword evidence="2" id="KW-0846">Cobalamin</keyword>
<dbReference type="Proteomes" id="UP001310386">
    <property type="component" value="Unassembled WGS sequence"/>
</dbReference>
<protein>
    <submittedName>
        <fullName evidence="7">Cobalamin B12-binding domain-containing protein</fullName>
    </submittedName>
</protein>
<reference evidence="7" key="1">
    <citation type="submission" date="2023-12" db="EMBL/GenBank/DDBJ databases">
        <title>Fervidustalea candida gen. nov., sp. nov., a novel member of the family Paenibacillaceae isolated from a geothermal area.</title>
        <authorList>
            <person name="Li W.-J."/>
            <person name="Jiao J.-Y."/>
            <person name="Chen Y."/>
        </authorList>
    </citation>
    <scope>NUCLEOTIDE SEQUENCE</scope>
    <source>
        <strain evidence="7">SYSU GA230002</strain>
    </source>
</reference>
<evidence type="ECO:0000256" key="4">
    <source>
        <dbReference type="ARBA" id="ARBA00023235"/>
    </source>
</evidence>
<name>A0ABU5ZJ73_9BACL</name>
<organism evidence="7 8">
    <name type="scientific">Ferviditalea candida</name>
    <dbReference type="NCBI Taxonomy" id="3108399"/>
    <lineage>
        <taxon>Bacteria</taxon>
        <taxon>Bacillati</taxon>
        <taxon>Bacillota</taxon>
        <taxon>Bacilli</taxon>
        <taxon>Bacillales</taxon>
        <taxon>Paenibacillaceae</taxon>
        <taxon>Ferviditalea</taxon>
    </lineage>
</organism>
<proteinExistence type="predicted"/>
<dbReference type="SUPFAM" id="SSF52242">
    <property type="entry name" value="Cobalamin (vitamin B12)-binding domain"/>
    <property type="match status" value="1"/>
</dbReference>
<accession>A0ABU5ZJ73</accession>
<dbReference type="NCBIfam" id="TIGR00640">
    <property type="entry name" value="acid_CoA_mut_C"/>
    <property type="match status" value="1"/>
</dbReference>
<keyword evidence="5" id="KW-0170">Cobalt</keyword>
<comment type="caution">
    <text evidence="7">The sequence shown here is derived from an EMBL/GenBank/DDBJ whole genome shotgun (WGS) entry which is preliminary data.</text>
</comment>
<evidence type="ECO:0000313" key="8">
    <source>
        <dbReference type="Proteomes" id="UP001310386"/>
    </source>
</evidence>
<evidence type="ECO:0000256" key="1">
    <source>
        <dbReference type="ARBA" id="ARBA00001922"/>
    </source>
</evidence>
<sequence length="135" mass="14549">MERKIKVVMAKLGLDIHWRGALVVSRMLRDKGMEVVFLGNQFPEQIVNAAIQEGADVVGLSTLGGNHLTLGPKVVQQLKEAGMDDVLVLMGGVIPEEDFPALKAAGIAEIFGPETKIDSIADFIRKKVSLKEALG</sequence>
<comment type="cofactor">
    <cofactor evidence="1">
        <name>adenosylcob(III)alamin</name>
        <dbReference type="ChEBI" id="CHEBI:18408"/>
    </cofactor>
</comment>
<evidence type="ECO:0000256" key="2">
    <source>
        <dbReference type="ARBA" id="ARBA00022628"/>
    </source>
</evidence>
<dbReference type="InterPro" id="IPR006159">
    <property type="entry name" value="Acid_CoA_mut_C"/>
</dbReference>
<keyword evidence="3" id="KW-0479">Metal-binding</keyword>
<dbReference type="PROSITE" id="PS51332">
    <property type="entry name" value="B12_BINDING"/>
    <property type="match status" value="1"/>
</dbReference>
<dbReference type="EMBL" id="JAYJLD010000019">
    <property type="protein sequence ID" value="MEB3102550.1"/>
    <property type="molecule type" value="Genomic_DNA"/>
</dbReference>
<keyword evidence="4" id="KW-0413">Isomerase</keyword>
<dbReference type="InterPro" id="IPR006158">
    <property type="entry name" value="Cobalamin-bd"/>
</dbReference>
<evidence type="ECO:0000259" key="6">
    <source>
        <dbReference type="PROSITE" id="PS51332"/>
    </source>
</evidence>
<dbReference type="CDD" id="cd02071">
    <property type="entry name" value="MM_CoA_mut_B12_BD"/>
    <property type="match status" value="1"/>
</dbReference>
<gene>
    <name evidence="7" type="ORF">VF724_12840</name>
</gene>
<evidence type="ECO:0000313" key="7">
    <source>
        <dbReference type="EMBL" id="MEB3102550.1"/>
    </source>
</evidence>